<dbReference type="RefSeq" id="WP_192760653.1">
    <property type="nucleotide sequence ID" value="NZ_JADBDZ010000001.1"/>
</dbReference>
<evidence type="ECO:0000259" key="2">
    <source>
        <dbReference type="Pfam" id="PF14021"/>
    </source>
</evidence>
<name>A0ABR9JUI7_9ACTN</name>
<dbReference type="Proteomes" id="UP000627838">
    <property type="component" value="Unassembled WGS sequence"/>
</dbReference>
<dbReference type="EMBL" id="JADBDZ010000001">
    <property type="protein sequence ID" value="MBE1534242.1"/>
    <property type="molecule type" value="Genomic_DNA"/>
</dbReference>
<dbReference type="InterPro" id="IPR025331">
    <property type="entry name" value="TNT"/>
</dbReference>
<accession>A0ABR9JUI7</accession>
<protein>
    <recommendedName>
        <fullName evidence="2">TNT domain-containing protein</fullName>
    </recommendedName>
</protein>
<organism evidence="3 4">
    <name type="scientific">Actinomadura algeriensis</name>
    <dbReference type="NCBI Taxonomy" id="1679523"/>
    <lineage>
        <taxon>Bacteria</taxon>
        <taxon>Bacillati</taxon>
        <taxon>Actinomycetota</taxon>
        <taxon>Actinomycetes</taxon>
        <taxon>Streptosporangiales</taxon>
        <taxon>Thermomonosporaceae</taxon>
        <taxon>Actinomadura</taxon>
    </lineage>
</organism>
<keyword evidence="4" id="KW-1185">Reference proteome</keyword>
<dbReference type="Pfam" id="PF14021">
    <property type="entry name" value="TNT"/>
    <property type="match status" value="1"/>
</dbReference>
<feature type="domain" description="TNT" evidence="2">
    <location>
        <begin position="637"/>
        <end position="722"/>
    </location>
</feature>
<dbReference type="PANTHER" id="PTHR42059">
    <property type="entry name" value="TNT DOMAIN-CONTAINING PROTEIN"/>
    <property type="match status" value="1"/>
</dbReference>
<evidence type="ECO:0000256" key="1">
    <source>
        <dbReference type="SAM" id="MobiDB-lite"/>
    </source>
</evidence>
<gene>
    <name evidence="3" type="ORF">H4W34_004075</name>
</gene>
<evidence type="ECO:0000313" key="3">
    <source>
        <dbReference type="EMBL" id="MBE1534242.1"/>
    </source>
</evidence>
<feature type="region of interest" description="Disordered" evidence="1">
    <location>
        <begin position="434"/>
        <end position="535"/>
    </location>
</feature>
<sequence>MTQQQERIAELEGRVARLVRDLAPPGWRRIDLHCLATIAVSDVALTVLTGDGKTVTPADGVPQELTGALLDLRRAHYLSEQGTWFSATLIVEPEHARPLYNYDFDPGWDPPIPVDCWRRDQTVMPREGAHMPAWLAARLDDREPSGDDAEPDPGPLNPMEQAELLSGPLSVLVADKAPPLWQKVFGYYQAVGGHVEFPPMMCYKADGTMSTWTPPAAVGRVLDRLRAGTHGFQGSTWSRIDFEVLYEDGGVRCRASFTFDDEPQWNAAPSADDVRRELERLPRETVPEWMARRLGPAPAPATRFVPPDEPARRAPGGLRRARIFDRVDPEDGRPGVSRPPVPPEEAGPLAEYLRDAPLVMAARSSAPDRLDPARGNRVPLTFHTDGTWVWSAAVGYYLREHGVPPEPELVAHARAQGFRVPPVDDDAMDAAGASVTGRDTGQSPRTIAEPRPGDTAPYSAAEAFRETGGSPVPPRTTVEPAVPPRTTVEPAPRPGETAPYSAAEAFGGTGGSPVPPRTTVEPADAPRVPAPPRTSVEDEWAVTLRSRLDDLGIDPGEYRIRGEADGAWCLRYDAGRWAVYRTDGAGRQDTAAFDDPGQAAAYLLGSLLMAPRRAGPIDPLAGEPPLTLLRDRHRTRLAAGTEVDRYGPPTGNMTYAARTPFARRSLPPDWEGRPYHAYRLRRPLEALTGTAVPWFEQPGGGTAYLFARPISALLADGALIEIT</sequence>
<proteinExistence type="predicted"/>
<dbReference type="PANTHER" id="PTHR42059:SF1">
    <property type="entry name" value="TNT DOMAIN-CONTAINING PROTEIN"/>
    <property type="match status" value="1"/>
</dbReference>
<dbReference type="InterPro" id="IPR053024">
    <property type="entry name" value="Fungal_surface_NADase"/>
</dbReference>
<dbReference type="InterPro" id="IPR036170">
    <property type="entry name" value="YezG-like_sf"/>
</dbReference>
<feature type="region of interest" description="Disordered" evidence="1">
    <location>
        <begin position="140"/>
        <end position="161"/>
    </location>
</feature>
<comment type="caution">
    <text evidence="3">The sequence shown here is derived from an EMBL/GenBank/DDBJ whole genome shotgun (WGS) entry which is preliminary data.</text>
</comment>
<feature type="region of interest" description="Disordered" evidence="1">
    <location>
        <begin position="327"/>
        <end position="347"/>
    </location>
</feature>
<evidence type="ECO:0000313" key="4">
    <source>
        <dbReference type="Proteomes" id="UP000627838"/>
    </source>
</evidence>
<reference evidence="3 4" key="1">
    <citation type="submission" date="2020-10" db="EMBL/GenBank/DDBJ databases">
        <title>Sequencing the genomes of 1000 actinobacteria strains.</title>
        <authorList>
            <person name="Klenk H.-P."/>
        </authorList>
    </citation>
    <scope>NUCLEOTIDE SEQUENCE [LARGE SCALE GENOMIC DNA]</scope>
    <source>
        <strain evidence="3 4">DSM 46744</strain>
    </source>
</reference>
<dbReference type="SUPFAM" id="SSF160424">
    <property type="entry name" value="BH3703-like"/>
    <property type="match status" value="1"/>
</dbReference>